<evidence type="ECO:0000256" key="1">
    <source>
        <dbReference type="ARBA" id="ARBA00023136"/>
    </source>
</evidence>
<dbReference type="Proteomes" id="UP000199013">
    <property type="component" value="Unassembled WGS sequence"/>
</dbReference>
<evidence type="ECO:0000256" key="2">
    <source>
        <dbReference type="ARBA" id="ARBA00029433"/>
    </source>
</evidence>
<sequence>MLRDLIRAYVEAGGAAETSRLRAGLPAELWALGWHRLWIIAWYLEQATTWINNPTQDAFVEQVVRRHLREALTCLGISTR</sequence>
<comment type="subcellular location">
    <subcellularLocation>
        <location evidence="2">Endomembrane system</location>
        <topology evidence="2">Peripheral membrane protein</topology>
        <orientation evidence="2">Cytoplasmic side</orientation>
    </subcellularLocation>
</comment>
<proteinExistence type="predicted"/>
<dbReference type="GO" id="GO:0007155">
    <property type="term" value="P:cell adhesion"/>
    <property type="evidence" value="ECO:0007669"/>
    <property type="project" value="InterPro"/>
</dbReference>
<evidence type="ECO:0000313" key="4">
    <source>
        <dbReference type="Proteomes" id="UP000199013"/>
    </source>
</evidence>
<keyword evidence="1" id="KW-0472">Membrane</keyword>
<name>A0A1C3P9R7_9ACTN</name>
<dbReference type="AlphaFoldDB" id="A0A1C3P9R7"/>
<evidence type="ECO:0000313" key="3">
    <source>
        <dbReference type="EMBL" id="SBW26539.1"/>
    </source>
</evidence>
<keyword evidence="4" id="KW-1185">Reference proteome</keyword>
<accession>A0A1C3P9R7</accession>
<dbReference type="PROSITE" id="PS00664">
    <property type="entry name" value="VINCULIN_2"/>
    <property type="match status" value="1"/>
</dbReference>
<dbReference type="GO" id="GO:0015629">
    <property type="term" value="C:actin cytoskeleton"/>
    <property type="evidence" value="ECO:0007669"/>
    <property type="project" value="InterPro"/>
</dbReference>
<organism evidence="3 4">
    <name type="scientific">Candidatus Protofrankia californiensis</name>
    <dbReference type="NCBI Taxonomy" id="1839754"/>
    <lineage>
        <taxon>Bacteria</taxon>
        <taxon>Bacillati</taxon>
        <taxon>Actinomycetota</taxon>
        <taxon>Actinomycetes</taxon>
        <taxon>Frankiales</taxon>
        <taxon>Frankiaceae</taxon>
        <taxon>Protofrankia</taxon>
    </lineage>
</organism>
<dbReference type="GO" id="GO:0005198">
    <property type="term" value="F:structural molecule activity"/>
    <property type="evidence" value="ECO:0007669"/>
    <property type="project" value="InterPro"/>
</dbReference>
<dbReference type="InterPro" id="IPR000633">
    <property type="entry name" value="Vinculin_CS"/>
</dbReference>
<dbReference type="EMBL" id="FLUV01002091">
    <property type="protein sequence ID" value="SBW26539.1"/>
    <property type="molecule type" value="Genomic_DNA"/>
</dbReference>
<protein>
    <recommendedName>
        <fullName evidence="5">Aminoglycoside phosphotransferase</fullName>
    </recommendedName>
</protein>
<dbReference type="GO" id="GO:0012505">
    <property type="term" value="C:endomembrane system"/>
    <property type="evidence" value="ECO:0007669"/>
    <property type="project" value="UniProtKB-SubCell"/>
</dbReference>
<reference evidence="4" key="1">
    <citation type="submission" date="2016-02" db="EMBL/GenBank/DDBJ databases">
        <authorList>
            <person name="Wibberg D."/>
        </authorList>
    </citation>
    <scope>NUCLEOTIDE SEQUENCE [LARGE SCALE GENOMIC DNA]</scope>
</reference>
<evidence type="ECO:0008006" key="5">
    <source>
        <dbReference type="Google" id="ProtNLM"/>
    </source>
</evidence>
<gene>
    <name evidence="3" type="ORF">FDG2_4959</name>
</gene>